<dbReference type="GO" id="GO:0016747">
    <property type="term" value="F:acyltransferase activity, transferring groups other than amino-acyl groups"/>
    <property type="evidence" value="ECO:0007669"/>
    <property type="project" value="InterPro"/>
</dbReference>
<keyword evidence="3" id="KW-1185">Reference proteome</keyword>
<dbReference type="SUPFAM" id="SSF55729">
    <property type="entry name" value="Acyl-CoA N-acyltransferases (Nat)"/>
    <property type="match status" value="1"/>
</dbReference>
<sequence>MARIYGDRIVLREYQEEDLRYIRKWVNDPQITDYLSDIFLYPHSIVTSENFLSHMMEGKSDNTKGFVIGDRQSEKYIGQIDMFKIDWKNRCAEIGLVIGNPENLNKGYGREAIRLLLDFAFHRMNLHRIELEVYDYNLRGYRCYSSCGFQEEGRQRQKFFHKGEYRDKIQMGILKEEFKDPGDEKRKKK</sequence>
<comment type="caution">
    <text evidence="2">The sequence shown here is derived from an EMBL/GenBank/DDBJ whole genome shotgun (WGS) entry which is preliminary data.</text>
</comment>
<dbReference type="Proteomes" id="UP000449710">
    <property type="component" value="Unassembled WGS sequence"/>
</dbReference>
<dbReference type="CDD" id="cd04301">
    <property type="entry name" value="NAT_SF"/>
    <property type="match status" value="1"/>
</dbReference>
<dbReference type="Gene3D" id="3.40.630.30">
    <property type="match status" value="1"/>
</dbReference>
<accession>A0AA43XLM1</accession>
<proteinExistence type="predicted"/>
<feature type="domain" description="N-acetyltransferase" evidence="1">
    <location>
        <begin position="9"/>
        <end position="176"/>
    </location>
</feature>
<name>A0AA43XLM1_9CLOT</name>
<dbReference type="AlphaFoldDB" id="A0AA43XLM1"/>
<protein>
    <submittedName>
        <fullName evidence="2">GNAT family N-acetyltransferase</fullName>
    </submittedName>
</protein>
<gene>
    <name evidence="2" type="ORF">ISALK_09300</name>
</gene>
<dbReference type="InterPro" id="IPR016181">
    <property type="entry name" value="Acyl_CoA_acyltransferase"/>
</dbReference>
<evidence type="ECO:0000313" key="2">
    <source>
        <dbReference type="EMBL" id="NBG88696.1"/>
    </source>
</evidence>
<dbReference type="PANTHER" id="PTHR43415">
    <property type="entry name" value="SPERMIDINE N(1)-ACETYLTRANSFERASE"/>
    <property type="match status" value="1"/>
</dbReference>
<dbReference type="PANTHER" id="PTHR43415:SF3">
    <property type="entry name" value="GNAT-FAMILY ACETYLTRANSFERASE"/>
    <property type="match status" value="1"/>
</dbReference>
<evidence type="ECO:0000313" key="3">
    <source>
        <dbReference type="Proteomes" id="UP000449710"/>
    </source>
</evidence>
<dbReference type="RefSeq" id="WP_160721563.1">
    <property type="nucleotide sequence ID" value="NZ_SUMG01000010.1"/>
</dbReference>
<dbReference type="PROSITE" id="PS51186">
    <property type="entry name" value="GNAT"/>
    <property type="match status" value="1"/>
</dbReference>
<dbReference type="EMBL" id="SUMG01000010">
    <property type="protein sequence ID" value="NBG88696.1"/>
    <property type="molecule type" value="Genomic_DNA"/>
</dbReference>
<dbReference type="InterPro" id="IPR000182">
    <property type="entry name" value="GNAT_dom"/>
</dbReference>
<organism evidence="2 3">
    <name type="scientific">Isachenkonia alkalipeptolytica</name>
    <dbReference type="NCBI Taxonomy" id="2565777"/>
    <lineage>
        <taxon>Bacteria</taxon>
        <taxon>Bacillati</taxon>
        <taxon>Bacillota</taxon>
        <taxon>Clostridia</taxon>
        <taxon>Eubacteriales</taxon>
        <taxon>Clostridiaceae</taxon>
        <taxon>Isachenkonia</taxon>
    </lineage>
</organism>
<dbReference type="Pfam" id="PF13302">
    <property type="entry name" value="Acetyltransf_3"/>
    <property type="match status" value="1"/>
</dbReference>
<evidence type="ECO:0000259" key="1">
    <source>
        <dbReference type="PROSITE" id="PS51186"/>
    </source>
</evidence>
<reference evidence="2 3" key="1">
    <citation type="submission" date="2019-04" db="EMBL/GenBank/DDBJ databases">
        <title>Isachenkonia alkalipeptolytica gen. nov. sp. nov. a new anaerobic, alkiliphilic organothrophic bacterium capable to reduce synthesized ferrihydrite isolated from a soda lake.</title>
        <authorList>
            <person name="Toshchakov S.V."/>
            <person name="Zavarzina D.G."/>
            <person name="Zhilina T.N."/>
            <person name="Kostrikina N.A."/>
            <person name="Kublanov I.V."/>
        </authorList>
    </citation>
    <scope>NUCLEOTIDE SEQUENCE [LARGE SCALE GENOMIC DNA]</scope>
    <source>
        <strain evidence="2 3">Z-1701</strain>
    </source>
</reference>